<dbReference type="Pfam" id="PF01228">
    <property type="entry name" value="Gly_radical"/>
    <property type="match status" value="1"/>
</dbReference>
<dbReference type="GO" id="GO:0016740">
    <property type="term" value="F:transferase activity"/>
    <property type="evidence" value="ECO:0007669"/>
    <property type="project" value="UniProtKB-KW"/>
</dbReference>
<evidence type="ECO:0000256" key="2">
    <source>
        <dbReference type="ARBA" id="ARBA00023239"/>
    </source>
</evidence>
<evidence type="ECO:0000259" key="5">
    <source>
        <dbReference type="PROSITE" id="PS51149"/>
    </source>
</evidence>
<evidence type="ECO:0000313" key="8">
    <source>
        <dbReference type="Proteomes" id="UP000318307"/>
    </source>
</evidence>
<dbReference type="GO" id="GO:0005829">
    <property type="term" value="C:cytosol"/>
    <property type="evidence" value="ECO:0007669"/>
    <property type="project" value="TreeGrafter"/>
</dbReference>
<dbReference type="Pfam" id="PF02901">
    <property type="entry name" value="PFL-like"/>
    <property type="match status" value="1"/>
</dbReference>
<gene>
    <name evidence="7" type="ORF">LZ24_02844</name>
</gene>
<organism evidence="7 8">
    <name type="scientific">Desulfobotulus alkaliphilus</name>
    <dbReference type="NCBI Taxonomy" id="622671"/>
    <lineage>
        <taxon>Bacteria</taxon>
        <taxon>Pseudomonadati</taxon>
        <taxon>Thermodesulfobacteriota</taxon>
        <taxon>Desulfobacteria</taxon>
        <taxon>Desulfobacterales</taxon>
        <taxon>Desulfobacteraceae</taxon>
        <taxon>Desulfobotulus</taxon>
    </lineage>
</organism>
<dbReference type="OrthoDB" id="9803969at2"/>
<evidence type="ECO:0000256" key="1">
    <source>
        <dbReference type="ARBA" id="ARBA00022818"/>
    </source>
</evidence>
<keyword evidence="7" id="KW-0808">Transferase</keyword>
<evidence type="ECO:0000256" key="4">
    <source>
        <dbReference type="SAM" id="MobiDB-lite"/>
    </source>
</evidence>
<feature type="modified residue" description="Glycine radical" evidence="3">
    <location>
        <position position="788"/>
    </location>
</feature>
<feature type="region of interest" description="Disordered" evidence="4">
    <location>
        <begin position="1"/>
        <end position="21"/>
    </location>
</feature>
<dbReference type="PROSITE" id="PS51554">
    <property type="entry name" value="PFL"/>
    <property type="match status" value="1"/>
</dbReference>
<feature type="domain" description="PFL" evidence="6">
    <location>
        <begin position="23"/>
        <end position="684"/>
    </location>
</feature>
<evidence type="ECO:0000259" key="6">
    <source>
        <dbReference type="PROSITE" id="PS51554"/>
    </source>
</evidence>
<feature type="compositionally biased region" description="Polar residues" evidence="4">
    <location>
        <begin position="1"/>
        <end position="16"/>
    </location>
</feature>
<dbReference type="EMBL" id="VLLC01000028">
    <property type="protein sequence ID" value="TWI66945.1"/>
    <property type="molecule type" value="Genomic_DNA"/>
</dbReference>
<dbReference type="AlphaFoldDB" id="A0A562RD15"/>
<dbReference type="InterPro" id="IPR004184">
    <property type="entry name" value="PFL_dom"/>
</dbReference>
<dbReference type="GO" id="GO:0016829">
    <property type="term" value="F:lyase activity"/>
    <property type="evidence" value="ECO:0007669"/>
    <property type="project" value="UniProtKB-KW"/>
</dbReference>
<keyword evidence="8" id="KW-1185">Reference proteome</keyword>
<dbReference type="InterPro" id="IPR051215">
    <property type="entry name" value="GRE"/>
</dbReference>
<accession>A0A562RD15</accession>
<dbReference type="InterPro" id="IPR001150">
    <property type="entry name" value="Gly_radical"/>
</dbReference>
<feature type="domain" description="Glycine radical" evidence="5">
    <location>
        <begin position="691"/>
        <end position="811"/>
    </location>
</feature>
<dbReference type="PANTHER" id="PTHR43641">
    <property type="entry name" value="FORMATE ACETYLTRANSFERASE 3-RELATED"/>
    <property type="match status" value="1"/>
</dbReference>
<dbReference type="Proteomes" id="UP000318307">
    <property type="component" value="Unassembled WGS sequence"/>
</dbReference>
<proteinExistence type="predicted"/>
<dbReference type="Gene3D" id="3.20.70.20">
    <property type="match status" value="1"/>
</dbReference>
<evidence type="ECO:0000313" key="7">
    <source>
        <dbReference type="EMBL" id="TWI66945.1"/>
    </source>
</evidence>
<dbReference type="PANTHER" id="PTHR43641:SF2">
    <property type="entry name" value="DEHYDRATASE YBIW-RELATED"/>
    <property type="match status" value="1"/>
</dbReference>
<dbReference type="RefSeq" id="WP_144686191.1">
    <property type="nucleotide sequence ID" value="NZ_VLLC01000028.1"/>
</dbReference>
<reference evidence="7 8" key="1">
    <citation type="submission" date="2019-07" db="EMBL/GenBank/DDBJ databases">
        <title>Genome sequencing of 100 strains of the haloalkaliphilic chemolithoautotrophic sulfur-oxidizing bacterium Thioalkalivibrio.</title>
        <authorList>
            <person name="Muyzer G."/>
        </authorList>
    </citation>
    <scope>NUCLEOTIDE SEQUENCE [LARGE SCALE GENOMIC DNA]</scope>
    <source>
        <strain evidence="7 8">ASO4-4</strain>
    </source>
</reference>
<keyword evidence="2" id="KW-0456">Lyase</keyword>
<protein>
    <submittedName>
        <fullName evidence="7">Formate C-acetyltransferase</fullName>
    </submittedName>
</protein>
<comment type="caution">
    <text evidence="7">The sequence shown here is derived from an EMBL/GenBank/DDBJ whole genome shotgun (WGS) entry which is preliminary data.</text>
</comment>
<dbReference type="SUPFAM" id="SSF51998">
    <property type="entry name" value="PFL-like glycyl radical enzymes"/>
    <property type="match status" value="1"/>
</dbReference>
<evidence type="ECO:0000256" key="3">
    <source>
        <dbReference type="PROSITE-ProRule" id="PRU00493"/>
    </source>
</evidence>
<dbReference type="PROSITE" id="PS51149">
    <property type="entry name" value="GLY_RADICAL_2"/>
    <property type="match status" value="1"/>
</dbReference>
<sequence>MPEQALTSNSRNTLSPSPAPTENAITAIRKTLMETNCSICLERPRLMLRAKVSMLFQKKQHPLIQRATMLAEVLEKRKAVIYPKEAIAGNMSSKRIAANYYPEGGSSHILEDLFCLEKRSVPLKLSSSEKLRLLGIAGLTATWSTGLKAFGSISRIRFLWTKVLGARSYILTEIAGVSHQIPDYDLVIHRGLGFLDAEAKTILTRGLTPEGKALDKDQRAFYQSIRIVLGGIRKMAANLEREALILAETARPDDRERLFGLARSLGHVPWHPARTLQEGLQACWLVHVAMNLEDYEQGLSFGRLDQILYPLFEKDMAEGRLDTESATCLIASFQLKACETIPLFSRRMDAFFSGNTVGQGITLGGTDAKGRDVTNALSGLFLDAFLKIRTREPNLHVRIHETTPAWFLEKCAALIAAGCGNPAFFGDKAVIRALTRAGMRLDHARDYGVIGCVELGSPGRTYHSSDAGLFNVPACLELALNQGKAFGKTLFTPWAVKSPAPETMTSFKEVVSAFSLQVEAMVADAVQATMLLEEANRRFRTAPLNSMLTKGCMERGRDVTSGGAAYDFTSYQAVGLADVADSLLVIEKLVFREKKRSLGDLVKILKSDFRGEEALRKSLVTRYPKYGNGDAHADKMFQLVADIFTKAVTRHKNSRGGKYLAGMYSMTCHTAFGKWTGASASGRRAGHGLANGFSPATGADRTGPTALLRSAASLDTSNWGNGGALNLRLGTAFVKGKAGEKLLAGLLRSYLVTQGGMQVQLNVLDAETLKQARSHPDRYPGLLVRIAGYCAYFQDLAPEVQDELIERTIHG</sequence>
<keyword evidence="1 3" id="KW-0556">Organic radical</keyword>
<name>A0A562RD15_9BACT</name>